<organism evidence="1 2">
    <name type="scientific">Eretmocerus hayati</name>
    <dbReference type="NCBI Taxonomy" id="131215"/>
    <lineage>
        <taxon>Eukaryota</taxon>
        <taxon>Metazoa</taxon>
        <taxon>Ecdysozoa</taxon>
        <taxon>Arthropoda</taxon>
        <taxon>Hexapoda</taxon>
        <taxon>Insecta</taxon>
        <taxon>Pterygota</taxon>
        <taxon>Neoptera</taxon>
        <taxon>Endopterygota</taxon>
        <taxon>Hymenoptera</taxon>
        <taxon>Apocrita</taxon>
        <taxon>Proctotrupomorpha</taxon>
        <taxon>Chalcidoidea</taxon>
        <taxon>Aphelinidae</taxon>
        <taxon>Aphelininae</taxon>
        <taxon>Eretmocerus</taxon>
    </lineage>
</organism>
<gene>
    <name evidence="1" type="ORF">QAD02_007743</name>
</gene>
<sequence length="527" mass="60548">MRRQNKVETARACSKQDEKDAHPEIPPTWMGPRRTQAKQADGRLHQKQRHRFPASVIVSAPPKPFCSEKTSSDSKCPILSAALGRAPSYETTDVLNLSTRDFPPLPSQISSNTPDVQTTWCEEKPIFKQEDFPPLPSHQEVPDAPKKRVQRYTLFQEESSQQPTSIQTTTTPIQGYRPKHHKRTPSPGMRISHNQDMINWPPMTEMPVSAERHLKRALDAELCFIQKDECGDMPPPVKSMKVITASSLLQEANKKARNYSKYWPNDQAVYHQQPPMPERNSPPWSRYNRPPEYHVLGPIALANYEIMMERKRIQDLVDNSQLRPTADEWFPQSHQNIHLPTEPYFSPTERLAPYERAGLTKLPHYVPQFGIEQYKFPKAPTSQEEFNTTIKPSIIGYLRGEEKLIFEASSCVQVSIWIPPTTDFWVCYKCYKYAAGWDLVPIHRVGLKAYHHNPQCPACGEIPYKIQEVVKCRECKRVGHNHLDDIRAGVVVSCHPPTTRFDLSLHSINSQSLEVRNRNKPNRSLSR</sequence>
<accession>A0ACC2N4S2</accession>
<keyword evidence="2" id="KW-1185">Reference proteome</keyword>
<comment type="caution">
    <text evidence="1">The sequence shown here is derived from an EMBL/GenBank/DDBJ whole genome shotgun (WGS) entry which is preliminary data.</text>
</comment>
<evidence type="ECO:0000313" key="1">
    <source>
        <dbReference type="EMBL" id="KAJ8666081.1"/>
    </source>
</evidence>
<name>A0ACC2N4S2_9HYME</name>
<protein>
    <submittedName>
        <fullName evidence="1">Uncharacterized protein</fullName>
    </submittedName>
</protein>
<dbReference type="EMBL" id="CM056744">
    <property type="protein sequence ID" value="KAJ8666081.1"/>
    <property type="molecule type" value="Genomic_DNA"/>
</dbReference>
<evidence type="ECO:0000313" key="2">
    <source>
        <dbReference type="Proteomes" id="UP001239111"/>
    </source>
</evidence>
<proteinExistence type="predicted"/>
<dbReference type="Proteomes" id="UP001239111">
    <property type="component" value="Chromosome 4"/>
</dbReference>
<reference evidence="1" key="1">
    <citation type="submission" date="2023-04" db="EMBL/GenBank/DDBJ databases">
        <title>A chromosome-level genome assembly of the parasitoid wasp Eretmocerus hayati.</title>
        <authorList>
            <person name="Zhong Y."/>
            <person name="Liu S."/>
            <person name="Liu Y."/>
        </authorList>
    </citation>
    <scope>NUCLEOTIDE SEQUENCE</scope>
    <source>
        <strain evidence="1">ZJU_SS_LIU_2023</strain>
    </source>
</reference>